<proteinExistence type="predicted"/>
<evidence type="ECO:0000313" key="2">
    <source>
        <dbReference type="Proteomes" id="UP001434419"/>
    </source>
</evidence>
<reference evidence="1" key="1">
    <citation type="submission" date="2024-06" db="EMBL/GenBank/DDBJ databases">
        <title>Vaginal Lactobacillus fatty acid response mechanisms reveal a metabolite-targeted strategy for bacterial vaginosis treatment.</title>
        <authorList>
            <person name="Zhu M."/>
            <person name="Blainey P.C."/>
            <person name="Bloom S.M."/>
            <person name="Kwon D.S."/>
        </authorList>
    </citation>
    <scope>NUCLEOTIDE SEQUENCE</scope>
    <source>
        <strain evidence="1">194_F1_1</strain>
    </source>
</reference>
<name>A0ABV2BCX8_9LACO</name>
<organism evidence="1 2">
    <name type="scientific">Lactobacillus crispatus</name>
    <dbReference type="NCBI Taxonomy" id="47770"/>
    <lineage>
        <taxon>Bacteria</taxon>
        <taxon>Bacillati</taxon>
        <taxon>Bacillota</taxon>
        <taxon>Bacilli</taxon>
        <taxon>Lactobacillales</taxon>
        <taxon>Lactobacillaceae</taxon>
        <taxon>Lactobacillus</taxon>
    </lineage>
</organism>
<dbReference type="EMBL" id="JBETVU010000013">
    <property type="protein sequence ID" value="MES5150919.1"/>
    <property type="molecule type" value="Genomic_DNA"/>
</dbReference>
<gene>
    <name evidence="1" type="ORF">ABVC42_13875</name>
</gene>
<comment type="caution">
    <text evidence="1">The sequence shown here is derived from an EMBL/GenBank/DDBJ whole genome shotgun (WGS) entry which is preliminary data.</text>
</comment>
<sequence length="81" mass="9286">MGKRKHVDLDNALGSYKEDIFLMLRCLGCNERTSAALMRKNKNNIFKWFGGVTRGPIVTAQWAARLILREESSNPNFLKDE</sequence>
<dbReference type="RefSeq" id="WP_133476403.1">
    <property type="nucleotide sequence ID" value="NZ_JBETVU010000013.1"/>
</dbReference>
<accession>A0ABV2BCX8</accession>
<protein>
    <submittedName>
        <fullName evidence="1">Uncharacterized protein</fullName>
    </submittedName>
</protein>
<evidence type="ECO:0000313" key="1">
    <source>
        <dbReference type="EMBL" id="MES5150919.1"/>
    </source>
</evidence>
<keyword evidence="2" id="KW-1185">Reference proteome</keyword>
<dbReference type="Proteomes" id="UP001434419">
    <property type="component" value="Unassembled WGS sequence"/>
</dbReference>